<proteinExistence type="predicted"/>
<evidence type="ECO:0000313" key="1">
    <source>
        <dbReference type="EMBL" id="GAA4284398.1"/>
    </source>
</evidence>
<sequence>MLLSGCSAFGSDQEDAYPVQATARGITPGFMVEVRGEALVVEYTLENSGQEPVTVVDQLPAVIGMSDMTQDDVDPRLAYVGAAGDRTMRISRQVFGLGDDSGNPDVQPVVGGTRLEPGQEHEGVMEVPLPVQAKAPGYSTPNFSDGGLGRSEQVQACLGIVGDLPGEGEFRRVPVSQQDQVLVCSAPEALPEGVTFA</sequence>
<organism evidence="1 2">
    <name type="scientific">Brevibacterium daeguense</name>
    <dbReference type="NCBI Taxonomy" id="909936"/>
    <lineage>
        <taxon>Bacteria</taxon>
        <taxon>Bacillati</taxon>
        <taxon>Actinomycetota</taxon>
        <taxon>Actinomycetes</taxon>
        <taxon>Micrococcales</taxon>
        <taxon>Brevibacteriaceae</taxon>
        <taxon>Brevibacterium</taxon>
    </lineage>
</organism>
<dbReference type="EMBL" id="BAABAZ010000006">
    <property type="protein sequence ID" value="GAA4284398.1"/>
    <property type="molecule type" value="Genomic_DNA"/>
</dbReference>
<gene>
    <name evidence="1" type="ORF">GCM10022261_19290</name>
</gene>
<evidence type="ECO:0000313" key="2">
    <source>
        <dbReference type="Proteomes" id="UP001501586"/>
    </source>
</evidence>
<comment type="caution">
    <text evidence="1">The sequence shown here is derived from an EMBL/GenBank/DDBJ whole genome shotgun (WGS) entry which is preliminary data.</text>
</comment>
<protein>
    <submittedName>
        <fullName evidence="1">Uncharacterized protein</fullName>
    </submittedName>
</protein>
<keyword evidence="2" id="KW-1185">Reference proteome</keyword>
<name>A0ABP8EKB9_9MICO</name>
<dbReference type="Proteomes" id="UP001501586">
    <property type="component" value="Unassembled WGS sequence"/>
</dbReference>
<reference evidence="2" key="1">
    <citation type="journal article" date="2019" name="Int. J. Syst. Evol. Microbiol.">
        <title>The Global Catalogue of Microorganisms (GCM) 10K type strain sequencing project: providing services to taxonomists for standard genome sequencing and annotation.</title>
        <authorList>
            <consortium name="The Broad Institute Genomics Platform"/>
            <consortium name="The Broad Institute Genome Sequencing Center for Infectious Disease"/>
            <person name="Wu L."/>
            <person name="Ma J."/>
        </authorList>
    </citation>
    <scope>NUCLEOTIDE SEQUENCE [LARGE SCALE GENOMIC DNA]</scope>
    <source>
        <strain evidence="2">JCM 17458</strain>
    </source>
</reference>
<accession>A0ABP8EKB9</accession>